<dbReference type="EMBL" id="JABENB010000001">
    <property type="protein sequence ID" value="NNG38832.1"/>
    <property type="molecule type" value="Genomic_DNA"/>
</dbReference>
<dbReference type="Proteomes" id="UP000557772">
    <property type="component" value="Unassembled WGS sequence"/>
</dbReference>
<dbReference type="NCBIfam" id="TIGR03618">
    <property type="entry name" value="Rv1155_F420"/>
    <property type="match status" value="1"/>
</dbReference>
<dbReference type="Pfam" id="PF01243">
    <property type="entry name" value="PNPOx_N"/>
    <property type="match status" value="1"/>
</dbReference>
<dbReference type="InterPro" id="IPR052019">
    <property type="entry name" value="F420H2_bilvrd_red/Heme_oxyg"/>
</dbReference>
<evidence type="ECO:0000313" key="3">
    <source>
        <dbReference type="EMBL" id="NNG38832.1"/>
    </source>
</evidence>
<proteinExistence type="predicted"/>
<comment type="caution">
    <text evidence="3">The sequence shown here is derived from an EMBL/GenBank/DDBJ whole genome shotgun (WGS) entry which is preliminary data.</text>
</comment>
<evidence type="ECO:0000256" key="1">
    <source>
        <dbReference type="ARBA" id="ARBA00023002"/>
    </source>
</evidence>
<dbReference type="PANTHER" id="PTHR35176">
    <property type="entry name" value="HEME OXYGENASE HI_0854-RELATED"/>
    <property type="match status" value="1"/>
</dbReference>
<dbReference type="PANTHER" id="PTHR35176:SF2">
    <property type="entry name" value="F420H(2)-DEPENDENT REDUCTASE RV1155"/>
    <property type="match status" value="1"/>
</dbReference>
<name>A0A849APX5_9MICO</name>
<protein>
    <submittedName>
        <fullName evidence="3">PPOX class F420-dependent oxidoreductase</fullName>
    </submittedName>
</protein>
<dbReference type="InterPro" id="IPR012349">
    <property type="entry name" value="Split_barrel_FMN-bd"/>
</dbReference>
<evidence type="ECO:0000313" key="4">
    <source>
        <dbReference type="Proteomes" id="UP000557772"/>
    </source>
</evidence>
<feature type="domain" description="Pyridoxamine 5'-phosphate oxidase N-terminal" evidence="2">
    <location>
        <begin position="3"/>
        <end position="135"/>
    </location>
</feature>
<reference evidence="3 4" key="1">
    <citation type="submission" date="2020-05" db="EMBL/GenBank/DDBJ databases">
        <title>Flexivirga sp. ID2601S isolated from air conditioner.</title>
        <authorList>
            <person name="Kim D.H."/>
        </authorList>
    </citation>
    <scope>NUCLEOTIDE SEQUENCE [LARGE SCALE GENOMIC DNA]</scope>
    <source>
        <strain evidence="3 4">ID2601S</strain>
    </source>
</reference>
<dbReference type="SUPFAM" id="SSF50475">
    <property type="entry name" value="FMN-binding split barrel"/>
    <property type="match status" value="1"/>
</dbReference>
<dbReference type="AlphaFoldDB" id="A0A849APX5"/>
<accession>A0A849APX5</accession>
<dbReference type="RefSeq" id="WP_171153033.1">
    <property type="nucleotide sequence ID" value="NZ_JABENB010000001.1"/>
</dbReference>
<dbReference type="GO" id="GO:0016627">
    <property type="term" value="F:oxidoreductase activity, acting on the CH-CH group of donors"/>
    <property type="evidence" value="ECO:0007669"/>
    <property type="project" value="TreeGrafter"/>
</dbReference>
<dbReference type="Gene3D" id="2.30.110.10">
    <property type="entry name" value="Electron Transport, Fmn-binding Protein, Chain A"/>
    <property type="match status" value="1"/>
</dbReference>
<sequence>MTDQALVDIVKDHDLATLATIRRDGRPQLSNVSYTYDPQRDLIRVSITDDRAKTANLRRDPRATLLVNGKGGWSYAAVDATATLLPVAQAPDDASVEELISIYRAIGGEHPDWDDYRAAMVADRRVPLHLHVDRIYGIAR</sequence>
<dbReference type="GO" id="GO:0005829">
    <property type="term" value="C:cytosol"/>
    <property type="evidence" value="ECO:0007669"/>
    <property type="project" value="TreeGrafter"/>
</dbReference>
<dbReference type="InterPro" id="IPR011576">
    <property type="entry name" value="Pyridox_Oxase_N"/>
</dbReference>
<organism evidence="3 4">
    <name type="scientific">Flexivirga aerilata</name>
    <dbReference type="NCBI Taxonomy" id="1656889"/>
    <lineage>
        <taxon>Bacteria</taxon>
        <taxon>Bacillati</taxon>
        <taxon>Actinomycetota</taxon>
        <taxon>Actinomycetes</taxon>
        <taxon>Micrococcales</taxon>
        <taxon>Dermacoccaceae</taxon>
        <taxon>Flexivirga</taxon>
    </lineage>
</organism>
<gene>
    <name evidence="3" type="ORF">HJ588_06025</name>
</gene>
<evidence type="ECO:0000259" key="2">
    <source>
        <dbReference type="Pfam" id="PF01243"/>
    </source>
</evidence>
<keyword evidence="4" id="KW-1185">Reference proteome</keyword>
<keyword evidence="1" id="KW-0560">Oxidoreductase</keyword>
<dbReference type="GO" id="GO:0070967">
    <property type="term" value="F:coenzyme F420 binding"/>
    <property type="evidence" value="ECO:0007669"/>
    <property type="project" value="TreeGrafter"/>
</dbReference>
<dbReference type="InterPro" id="IPR019920">
    <property type="entry name" value="F420-binding_dom_put"/>
</dbReference>